<evidence type="ECO:0000259" key="3">
    <source>
        <dbReference type="PROSITE" id="PS51534"/>
    </source>
</evidence>
<dbReference type="GO" id="GO:0008782">
    <property type="term" value="F:adenosylhomocysteine nucleosidase activity"/>
    <property type="evidence" value="ECO:0007669"/>
    <property type="project" value="TreeGrafter"/>
</dbReference>
<dbReference type="GO" id="GO:0019284">
    <property type="term" value="P:L-methionine salvage from S-adenosylmethionine"/>
    <property type="evidence" value="ECO:0007669"/>
    <property type="project" value="TreeGrafter"/>
</dbReference>
<dbReference type="GO" id="GO:0005829">
    <property type="term" value="C:cytosol"/>
    <property type="evidence" value="ECO:0007669"/>
    <property type="project" value="TreeGrafter"/>
</dbReference>
<dbReference type="InterPro" id="IPR000157">
    <property type="entry name" value="TIR_dom"/>
</dbReference>
<dbReference type="Pfam" id="PF08357">
    <property type="entry name" value="SEFIR"/>
    <property type="match status" value="1"/>
</dbReference>
<organism evidence="4 5">
    <name type="scientific">Adonisia turfae CCMR0082</name>
    <dbReference type="NCBI Taxonomy" id="2304604"/>
    <lineage>
        <taxon>Bacteria</taxon>
        <taxon>Bacillati</taxon>
        <taxon>Cyanobacteriota</taxon>
        <taxon>Adonisia</taxon>
        <taxon>Adonisia turfae</taxon>
    </lineage>
</organism>
<dbReference type="GO" id="GO:0007165">
    <property type="term" value="P:signal transduction"/>
    <property type="evidence" value="ECO:0007669"/>
    <property type="project" value="InterPro"/>
</dbReference>
<evidence type="ECO:0000313" key="5">
    <source>
        <dbReference type="Proteomes" id="UP000473574"/>
    </source>
</evidence>
<dbReference type="InterPro" id="IPR000845">
    <property type="entry name" value="Nucleoside_phosphorylase_d"/>
</dbReference>
<dbReference type="GO" id="GO:0009116">
    <property type="term" value="P:nucleoside metabolic process"/>
    <property type="evidence" value="ECO:0007669"/>
    <property type="project" value="InterPro"/>
</dbReference>
<dbReference type="InterPro" id="IPR035994">
    <property type="entry name" value="Nucleoside_phosphorylase_sf"/>
</dbReference>
<dbReference type="Gene3D" id="3.40.50.300">
    <property type="entry name" value="P-loop containing nucleotide triphosphate hydrolases"/>
    <property type="match status" value="1"/>
</dbReference>
<gene>
    <name evidence="4" type="ORF">D0962_16440</name>
</gene>
<evidence type="ECO:0000313" key="4">
    <source>
        <dbReference type="EMBL" id="NEZ64360.1"/>
    </source>
</evidence>
<sequence>MSLAVILTALPVEYLAVREHLTDLKEDMHPQGTIYERGQFVTDNQLWEVGIAEVGAGNAGAAVEAERAIAHFKPDVLLFVGIAGGIKDVKVGSVVAATKVYGYESGKVSETFSSRPEVGKSSHAIVQRARAEARKAEWVKRIHSDASAKPQIFVAPIAAGEKVIASRESELFQFLRATYNDAIAVEMEGYGFLQAAFAYPNIQTLVVRGISDLIEDKNADDPVEGNEEERQERASQNASAFAFEILSKLEVETKTQLPPEQSITSEPSFKLTASEPIIDTDLEAQTVFISYSHDSEVHKERVLELTNRLREDGIDANLDQYEESPPEGWQRWMLNQVEDSDYTLVVCSETYDRRFRGKEEAGRGKGVTWEGGVIIDELYQAQARNLKFIPVTFTDNDSNHIPRPLASATFYNLSQSDGYERLYRRLTDQPFTKKPQLGKRQTLPARTRKQQFQNTVEPGESPAKQIPQTGQPNFFALDDQWVGRTNLIQNLSALIQGNCRLLMLLGITGIGKTALGERLSVEVIDWLGNDWSHYHQENFDNDQQSGDFISVAARWLEKWGELVTPDDRKDPERLMNRTISYLRENRYLVQMDSLENILQGDEEEGWNDFKDEWWLKFFTGYLKADSCQSCFILTSQDMPGQLEEVGTRSQNFWHPQPLSGLDKPEQLNLFEKIELDISDGSESRERLEQIGQAYEGHPLALRVIAGEIKNTPFNGNVVAYWNSYGNEVQEVLDAIEEAKSGSAEGAEDKWKLDRFTRTLRRNVQSRLRKTFGRLKKDAKWSYILLCEASVYRCEVPEGFWLSHLEDWDRNTEEQRMALDALRERYLVEQIITDNQIMLKQHNLVRSLSLQCLEKLDDDFEES</sequence>
<dbReference type="Proteomes" id="UP000473574">
    <property type="component" value="Unassembled WGS sequence"/>
</dbReference>
<proteinExistence type="predicted"/>
<dbReference type="PRINTS" id="PR00364">
    <property type="entry name" value="DISEASERSIST"/>
</dbReference>
<evidence type="ECO:0000259" key="2">
    <source>
        <dbReference type="PROSITE" id="PS50104"/>
    </source>
</evidence>
<reference evidence="4 5" key="1">
    <citation type="journal article" date="2020" name="Microb. Ecol.">
        <title>Ecogenomics of the Marine Benthic Filamentous Cyanobacterium Adonisia.</title>
        <authorList>
            <person name="Walter J.M."/>
            <person name="Coutinho F.H."/>
            <person name="Leomil L."/>
            <person name="Hargreaves P.I."/>
            <person name="Campeao M.E."/>
            <person name="Vieira V.V."/>
            <person name="Silva B.S."/>
            <person name="Fistarol G.O."/>
            <person name="Salomon P.S."/>
            <person name="Sawabe T."/>
            <person name="Mino S."/>
            <person name="Hosokawa M."/>
            <person name="Miyashita H."/>
            <person name="Maruyama F."/>
            <person name="van Verk M.C."/>
            <person name="Dutilh B.E."/>
            <person name="Thompson C.C."/>
            <person name="Thompson F.L."/>
        </authorList>
    </citation>
    <scope>NUCLEOTIDE SEQUENCE [LARGE SCALE GENOMIC DNA]</scope>
    <source>
        <strain evidence="4 5">CCMR0082</strain>
    </source>
</reference>
<dbReference type="SUPFAM" id="SSF52540">
    <property type="entry name" value="P-loop containing nucleoside triphosphate hydrolases"/>
    <property type="match status" value="1"/>
</dbReference>
<evidence type="ECO:0000256" key="1">
    <source>
        <dbReference type="SAM" id="MobiDB-lite"/>
    </source>
</evidence>
<dbReference type="InterPro" id="IPR027417">
    <property type="entry name" value="P-loop_NTPase"/>
</dbReference>
<feature type="region of interest" description="Disordered" evidence="1">
    <location>
        <begin position="434"/>
        <end position="469"/>
    </location>
</feature>
<dbReference type="SUPFAM" id="SSF52200">
    <property type="entry name" value="Toll/Interleukin receptor TIR domain"/>
    <property type="match status" value="1"/>
</dbReference>
<feature type="domain" description="SEFIR" evidence="3">
    <location>
        <begin position="284"/>
        <end position="422"/>
    </location>
</feature>
<accession>A0A6M0S7L2</accession>
<dbReference type="GO" id="GO:0008930">
    <property type="term" value="F:methylthioadenosine nucleosidase activity"/>
    <property type="evidence" value="ECO:0007669"/>
    <property type="project" value="TreeGrafter"/>
</dbReference>
<dbReference type="Gene3D" id="3.40.50.10140">
    <property type="entry name" value="Toll/interleukin-1 receptor homology (TIR) domain"/>
    <property type="match status" value="1"/>
</dbReference>
<dbReference type="Pfam" id="PF01048">
    <property type="entry name" value="PNP_UDP_1"/>
    <property type="match status" value="1"/>
</dbReference>
<dbReference type="EMBL" id="QZCE01000002">
    <property type="protein sequence ID" value="NEZ64360.1"/>
    <property type="molecule type" value="Genomic_DNA"/>
</dbReference>
<dbReference type="PROSITE" id="PS51534">
    <property type="entry name" value="SEFIR"/>
    <property type="match status" value="1"/>
</dbReference>
<dbReference type="InterPro" id="IPR013568">
    <property type="entry name" value="SEFIR_dom"/>
</dbReference>
<dbReference type="SUPFAM" id="SSF53167">
    <property type="entry name" value="Purine and uridine phosphorylases"/>
    <property type="match status" value="1"/>
</dbReference>
<dbReference type="Gene3D" id="3.40.50.1580">
    <property type="entry name" value="Nucleoside phosphorylase domain"/>
    <property type="match status" value="1"/>
</dbReference>
<name>A0A6M0S7L2_9CYAN</name>
<comment type="caution">
    <text evidence="4">The sequence shown here is derived from an EMBL/GenBank/DDBJ whole genome shotgun (WGS) entry which is preliminary data.</text>
</comment>
<dbReference type="InterPro" id="IPR035897">
    <property type="entry name" value="Toll_tir_struct_dom_sf"/>
</dbReference>
<feature type="domain" description="TIR" evidence="2">
    <location>
        <begin position="283"/>
        <end position="430"/>
    </location>
</feature>
<dbReference type="AlphaFoldDB" id="A0A6M0S7L2"/>
<dbReference type="PANTHER" id="PTHR46832:SF1">
    <property type="entry name" value="5'-METHYLTHIOADENOSINE_S-ADENOSYLHOMOCYSTEINE NUCLEOSIDASE"/>
    <property type="match status" value="1"/>
</dbReference>
<dbReference type="PROSITE" id="PS50104">
    <property type="entry name" value="TIR"/>
    <property type="match status" value="1"/>
</dbReference>
<dbReference type="CDD" id="cd09008">
    <property type="entry name" value="MTAN"/>
    <property type="match status" value="1"/>
</dbReference>
<dbReference type="RefSeq" id="WP_163664573.1">
    <property type="nucleotide sequence ID" value="NZ_QZCE01000002.1"/>
</dbReference>
<dbReference type="PANTHER" id="PTHR46832">
    <property type="entry name" value="5'-METHYLTHIOADENOSINE/S-ADENOSYLHOMOCYSTEINE NUCLEOSIDASE"/>
    <property type="match status" value="1"/>
</dbReference>
<protein>
    <submittedName>
        <fullName evidence="4">TIR domain-containing protein</fullName>
    </submittedName>
</protein>